<protein>
    <submittedName>
        <fullName evidence="1">Uncharacterized protein</fullName>
    </submittedName>
</protein>
<sequence>MSVIKYPDSLKHYPPNELEKLTVKCITFSGDGLCATLYDNTEQFLMAQNPANFVGPFKDKIGERVCIRYESIKAAEFLSK</sequence>
<name>A0A6J5M5A5_9CAUD</name>
<gene>
    <name evidence="1" type="ORF">UFOVP410_140</name>
</gene>
<evidence type="ECO:0000313" key="1">
    <source>
        <dbReference type="EMBL" id="CAB4141301.1"/>
    </source>
</evidence>
<proteinExistence type="predicted"/>
<accession>A0A6J5M5A5</accession>
<dbReference type="EMBL" id="LR796388">
    <property type="protein sequence ID" value="CAB4141301.1"/>
    <property type="molecule type" value="Genomic_DNA"/>
</dbReference>
<reference evidence="1" key="1">
    <citation type="submission" date="2020-04" db="EMBL/GenBank/DDBJ databases">
        <authorList>
            <person name="Chiriac C."/>
            <person name="Salcher M."/>
            <person name="Ghai R."/>
            <person name="Kavagutti S V."/>
        </authorList>
    </citation>
    <scope>NUCLEOTIDE SEQUENCE</scope>
</reference>
<organism evidence="1">
    <name type="scientific">uncultured Caudovirales phage</name>
    <dbReference type="NCBI Taxonomy" id="2100421"/>
    <lineage>
        <taxon>Viruses</taxon>
        <taxon>Duplodnaviria</taxon>
        <taxon>Heunggongvirae</taxon>
        <taxon>Uroviricota</taxon>
        <taxon>Caudoviricetes</taxon>
        <taxon>Peduoviridae</taxon>
        <taxon>Maltschvirus</taxon>
        <taxon>Maltschvirus maltsch</taxon>
    </lineage>
</organism>